<sequence>MNTINNTRYDFEQLRQQIINQDKWRNDVFVVYPFEAGSGKSRESQRFLGEMTKQYSFRALYVQRFVKDNRLQETVNRINEYAEKEVAVGITGEDNKSKKALKKAIEAQILVCSHSMYKQFCRGLHPELTNNRQILIIDERMDLVERFTVSIEDIGNLWGSFALYKQGEIVEVLAKLLKKKYYHYLPLIGSVNKKEMYYVDFKEDDFAKYQSALDELISLVTDKNHKMLLMKVKNLIKSGGLFFENQFHSIEDIRYVMLENNIILDANGSFDATYRFFNEMFSIQKQPPIFDYSQTILHHFEVKTGKGSLEKYARFFQDSLEKIDFSCGSKILFVTDKDSVDKVQEALLMKFAQMGDNLEEIEEHLNIKLETEYFGNIIGRNDFRDFDRVVILKTPNYSYIDYSMLYFYFQVFGGNSVGNIQVFEHEQVEAIRKSVVAGEIYQAIKRINRDLTKKADIYLFCGNQEAVDMVLNQLQNVQYVKREMTIENKRKKSDSERKEQSSFDKKVTLVQEALVACAKKVSSIKKKEFREQLGILDKHLFAKILKNLAPFLQANQIESHGQQLIFK</sequence>
<gene>
    <name evidence="1" type="ORF">CD30_14795</name>
</gene>
<reference evidence="1 2" key="1">
    <citation type="submission" date="2014-02" db="EMBL/GenBank/DDBJ databases">
        <title>Draft genome sequence of Lysinibacillus massiliensis CCUG 49529.</title>
        <authorList>
            <person name="Zhang F."/>
            <person name="Wang G."/>
            <person name="Zhang L."/>
        </authorList>
    </citation>
    <scope>NUCLEOTIDE SEQUENCE [LARGE SCALE GENOMIC DNA]</scope>
    <source>
        <strain evidence="1 2">CCUG 49529</strain>
    </source>
</reference>
<dbReference type="OrthoDB" id="1805550at2"/>
<proteinExistence type="predicted"/>
<evidence type="ECO:0000313" key="1">
    <source>
        <dbReference type="EMBL" id="KGR89855.1"/>
    </source>
</evidence>
<dbReference type="Proteomes" id="UP000030595">
    <property type="component" value="Unassembled WGS sequence"/>
</dbReference>
<organism evidence="1 2">
    <name type="scientific">Ureibacillus massiliensis 4400831 = CIP 108448 = CCUG 49529</name>
    <dbReference type="NCBI Taxonomy" id="1211035"/>
    <lineage>
        <taxon>Bacteria</taxon>
        <taxon>Bacillati</taxon>
        <taxon>Bacillota</taxon>
        <taxon>Bacilli</taxon>
        <taxon>Bacillales</taxon>
        <taxon>Caryophanaceae</taxon>
        <taxon>Ureibacillus</taxon>
    </lineage>
</organism>
<comment type="caution">
    <text evidence="1">The sequence shown here is derived from an EMBL/GenBank/DDBJ whole genome shotgun (WGS) entry which is preliminary data.</text>
</comment>
<evidence type="ECO:0000313" key="2">
    <source>
        <dbReference type="Proteomes" id="UP000030595"/>
    </source>
</evidence>
<dbReference type="eggNOG" id="COG1061">
    <property type="taxonomic scope" value="Bacteria"/>
</dbReference>
<dbReference type="EMBL" id="JPVQ01000032">
    <property type="protein sequence ID" value="KGR89855.1"/>
    <property type="molecule type" value="Genomic_DNA"/>
</dbReference>
<accession>A0A0A3J2C9</accession>
<keyword evidence="2" id="KW-1185">Reference proteome</keyword>
<dbReference type="AlphaFoldDB" id="A0A0A3J2C9"/>
<dbReference type="RefSeq" id="WP_036178193.1">
    <property type="nucleotide sequence ID" value="NZ_AVCZ01000032.1"/>
</dbReference>
<name>A0A0A3J2C9_9BACL</name>
<protein>
    <submittedName>
        <fullName evidence="1">Uncharacterized protein</fullName>
    </submittedName>
</protein>